<dbReference type="RefSeq" id="XP_031865983.1">
    <property type="nucleotide sequence ID" value="XM_032018076.1"/>
</dbReference>
<sequence>MASSSQAGPLPQELQPSSLLHYGWPTTGEHGVTTPEFDIFNWYSHFQSCHRYFLDVAQHTHQVQALAAFINIQLPYQKHPFPITSSATASPHLSGPETGRHQRQPHHFSGSDSAGHPQAVSLVPYIRRLVATGHDLPRVLCGYFGDNWREGIGALHEIERQNYLFAAKSTSWMKVKQAYDMSPQEMVPFLKPLGNVTEKEIQGAEAAWSEWLAMQDWMLGPRAPDIMNLPPGGKRESQG</sequence>
<accession>A0A370TCV3</accession>
<comment type="caution">
    <text evidence="2">The sequence shown here is derived from an EMBL/GenBank/DDBJ whole genome shotgun (WGS) entry which is preliminary data.</text>
</comment>
<dbReference type="PANTHER" id="PTHR42087:SF1">
    <property type="entry name" value="ILP IS AN APOPTOSIS INHIBITOR"/>
    <property type="match status" value="1"/>
</dbReference>
<dbReference type="OrthoDB" id="5335812at2759"/>
<gene>
    <name evidence="2" type="ORF">BP5553_09453</name>
</gene>
<proteinExistence type="predicted"/>
<feature type="region of interest" description="Disordered" evidence="1">
    <location>
        <begin position="85"/>
        <end position="116"/>
    </location>
</feature>
<dbReference type="EMBL" id="NPIC01000011">
    <property type="protein sequence ID" value="RDL32051.1"/>
    <property type="molecule type" value="Genomic_DNA"/>
</dbReference>
<evidence type="ECO:0008006" key="4">
    <source>
        <dbReference type="Google" id="ProtNLM"/>
    </source>
</evidence>
<dbReference type="AlphaFoldDB" id="A0A370TCV3"/>
<evidence type="ECO:0000313" key="3">
    <source>
        <dbReference type="Proteomes" id="UP000254866"/>
    </source>
</evidence>
<name>A0A370TCV3_9HELO</name>
<organism evidence="2 3">
    <name type="scientific">Venustampulla echinocandica</name>
    <dbReference type="NCBI Taxonomy" id="2656787"/>
    <lineage>
        <taxon>Eukaryota</taxon>
        <taxon>Fungi</taxon>
        <taxon>Dikarya</taxon>
        <taxon>Ascomycota</taxon>
        <taxon>Pezizomycotina</taxon>
        <taxon>Leotiomycetes</taxon>
        <taxon>Helotiales</taxon>
        <taxon>Pleuroascaceae</taxon>
        <taxon>Venustampulla</taxon>
    </lineage>
</organism>
<dbReference type="GeneID" id="43602302"/>
<protein>
    <recommendedName>
        <fullName evidence="4">Ilp is an apoptosis inhibitor</fullName>
    </recommendedName>
</protein>
<evidence type="ECO:0000313" key="2">
    <source>
        <dbReference type="EMBL" id="RDL32051.1"/>
    </source>
</evidence>
<keyword evidence="3" id="KW-1185">Reference proteome</keyword>
<reference evidence="2 3" key="1">
    <citation type="journal article" date="2018" name="IMA Fungus">
        <title>IMA Genome-F 9: Draft genome sequence of Annulohypoxylon stygium, Aspergillus mulundensis, Berkeleyomyces basicola (syn. Thielaviopsis basicola), Ceratocystis smalleyi, two Cercospora beticola strains, Coleophoma cylindrospora, Fusarium fracticaudum, Phialophora cf. hyalina, and Morchella septimelata.</title>
        <authorList>
            <person name="Wingfield B.D."/>
            <person name="Bills G.F."/>
            <person name="Dong Y."/>
            <person name="Huang W."/>
            <person name="Nel W.J."/>
            <person name="Swalarsk-Parry B.S."/>
            <person name="Vaghefi N."/>
            <person name="Wilken P.M."/>
            <person name="An Z."/>
            <person name="de Beer Z.W."/>
            <person name="De Vos L."/>
            <person name="Chen L."/>
            <person name="Duong T.A."/>
            <person name="Gao Y."/>
            <person name="Hammerbacher A."/>
            <person name="Kikkert J.R."/>
            <person name="Li Y."/>
            <person name="Li H."/>
            <person name="Li K."/>
            <person name="Li Q."/>
            <person name="Liu X."/>
            <person name="Ma X."/>
            <person name="Naidoo K."/>
            <person name="Pethybridge S.J."/>
            <person name="Sun J."/>
            <person name="Steenkamp E.T."/>
            <person name="van der Nest M.A."/>
            <person name="van Wyk S."/>
            <person name="Wingfield M.J."/>
            <person name="Xiong C."/>
            <person name="Yue Q."/>
            <person name="Zhang X."/>
        </authorList>
    </citation>
    <scope>NUCLEOTIDE SEQUENCE [LARGE SCALE GENOMIC DNA]</scope>
    <source>
        <strain evidence="2 3">BP 5553</strain>
    </source>
</reference>
<dbReference type="PANTHER" id="PTHR42087">
    <property type="entry name" value="ILP IS AN APOPTOSIS INHIBITOR"/>
    <property type="match status" value="1"/>
</dbReference>
<dbReference type="Proteomes" id="UP000254866">
    <property type="component" value="Unassembled WGS sequence"/>
</dbReference>
<evidence type="ECO:0000256" key="1">
    <source>
        <dbReference type="SAM" id="MobiDB-lite"/>
    </source>
</evidence>
<dbReference type="InterPro" id="IPR053267">
    <property type="entry name" value="Verrucosidin_biosynth-assoc"/>
</dbReference>